<dbReference type="OrthoDB" id="9772100at2"/>
<dbReference type="GO" id="GO:0005886">
    <property type="term" value="C:plasma membrane"/>
    <property type="evidence" value="ECO:0007669"/>
    <property type="project" value="TreeGrafter"/>
</dbReference>
<evidence type="ECO:0000256" key="7">
    <source>
        <dbReference type="SAM" id="SignalP"/>
    </source>
</evidence>
<reference evidence="9 10" key="1">
    <citation type="journal article" date="2013" name="Genome Announc.">
        <title>Complete genome sequence of Simiduia agarivorans SA1(T), a marine bacterium able to degrade a variety of polysaccharides.</title>
        <authorList>
            <person name="Lin S.Y."/>
            <person name="Shieh W.Y."/>
            <person name="Chen J.S."/>
            <person name="Tang S.L."/>
        </authorList>
    </citation>
    <scope>NUCLEOTIDE SEQUENCE [LARGE SCALE GENOMIC DNA]</scope>
    <source>
        <strain evidence="10">DSM 21679 / JCM 13881 / BCRC 17597 / SA1</strain>
    </source>
</reference>
<sequence>MTALANRTRRYLFLLRTIAAFLSSAALVSYAHADLPEDAFEQARVWLLEEPARVIEWAEPHVNNQSLPAGQRAELHRLLLRAYLEQAQLDNIDPLVAQLQQLSVVTGKPLYAVEASRAAANKLFIQTRYEEALGLVQQAIAQLPDAHSGPLRGQLLGDKAQILRALERYAEALESVQRAIGSLRLAGATASLADAFNTLGVTLERMGNVEEALSAHLQALEYRRALNDRPGQADSLYNIGEIYRELHDFESAAGYLERSVAIDEVLKNTSNLAYGLHKLADIQCAMSEFSQAEANARRALDLFESLGAQENVAAVLLNLAKMSLRQSRFDDALTYLDRARALGQGAPLAQANPTFDLYRIRALSGLARYDEAWQLVNKLHQLESPALASEARLNLLKLQSGLQQAQGDSAGALATLQAHNTLAEQLAVEKSRNSVKHLRASVEFFKREQQYEVLAREDALQSLRQAAERFERNVVLAGFVVFLVLATVLFGRYQMRRLNLTLQQQVDERTEELQQKNAELRRAYEQLQTISQTDPLTGLANRRFLAQHLDNDCSKVARDYLNWLQNEKPVPTQSDLIFYLVDLDYFKQVNDQYGHAVGDRVLAQIKPLLQQVFRESDYLVRWGGEEFLVVARYSQRENAALIAERLRQLIVEHRFAVGDEVGIQLSASIGFACFPFFTDRPGEYSWAQVVDIADRCLYAAKHSGRNCWVGLTGVEGLETIDNFHRLMAEPQQVIQEGWVNLYTSVADPAHLGWADKVPADY</sequence>
<dbReference type="eggNOG" id="COG0457">
    <property type="taxonomic scope" value="Bacteria"/>
</dbReference>
<feature type="chain" id="PRO_5003878225" description="diguanylate cyclase" evidence="7">
    <location>
        <begin position="34"/>
        <end position="761"/>
    </location>
</feature>
<dbReference type="PROSITE" id="PS50005">
    <property type="entry name" value="TPR"/>
    <property type="match status" value="1"/>
</dbReference>
<dbReference type="Gene3D" id="1.25.40.10">
    <property type="entry name" value="Tetratricopeptide repeat domain"/>
    <property type="match status" value="2"/>
</dbReference>
<dbReference type="Gene3D" id="3.30.70.270">
    <property type="match status" value="1"/>
</dbReference>
<dbReference type="GO" id="GO:0052621">
    <property type="term" value="F:diguanylate cyclase activity"/>
    <property type="evidence" value="ECO:0007669"/>
    <property type="project" value="UniProtKB-EC"/>
</dbReference>
<feature type="coiled-coil region" evidence="5">
    <location>
        <begin position="499"/>
        <end position="533"/>
    </location>
</feature>
<dbReference type="SMART" id="SM00028">
    <property type="entry name" value="TPR"/>
    <property type="match status" value="6"/>
</dbReference>
<dbReference type="eggNOG" id="COG3706">
    <property type="taxonomic scope" value="Bacteria"/>
</dbReference>
<dbReference type="InterPro" id="IPR050469">
    <property type="entry name" value="Diguanylate_Cyclase"/>
</dbReference>
<dbReference type="GO" id="GO:1902201">
    <property type="term" value="P:negative regulation of bacterial-type flagellum-dependent cell motility"/>
    <property type="evidence" value="ECO:0007669"/>
    <property type="project" value="TreeGrafter"/>
</dbReference>
<keyword evidence="6" id="KW-0812">Transmembrane</keyword>
<feature type="repeat" description="TPR" evidence="4">
    <location>
        <begin position="233"/>
        <end position="266"/>
    </location>
</feature>
<keyword evidence="7" id="KW-0732">Signal</keyword>
<proteinExistence type="predicted"/>
<dbReference type="EC" id="2.7.7.65" evidence="2"/>
<dbReference type="InterPro" id="IPR011990">
    <property type="entry name" value="TPR-like_helical_dom_sf"/>
</dbReference>
<accession>K4KK18</accession>
<keyword evidence="6" id="KW-1133">Transmembrane helix</keyword>
<dbReference type="Pfam" id="PF13424">
    <property type="entry name" value="TPR_12"/>
    <property type="match status" value="2"/>
</dbReference>
<dbReference type="Proteomes" id="UP000000466">
    <property type="component" value="Chromosome"/>
</dbReference>
<dbReference type="InterPro" id="IPR019734">
    <property type="entry name" value="TPR_rpt"/>
</dbReference>
<evidence type="ECO:0000256" key="6">
    <source>
        <dbReference type="SAM" id="Phobius"/>
    </source>
</evidence>
<comment type="catalytic activity">
    <reaction evidence="3">
        <text>2 GTP = 3',3'-c-di-GMP + 2 diphosphate</text>
        <dbReference type="Rhea" id="RHEA:24898"/>
        <dbReference type="ChEBI" id="CHEBI:33019"/>
        <dbReference type="ChEBI" id="CHEBI:37565"/>
        <dbReference type="ChEBI" id="CHEBI:58805"/>
        <dbReference type="EC" id="2.7.7.65"/>
    </reaction>
</comment>
<dbReference type="SUPFAM" id="SSF55073">
    <property type="entry name" value="Nucleotide cyclase"/>
    <property type="match status" value="1"/>
</dbReference>
<dbReference type="NCBIfam" id="TIGR00254">
    <property type="entry name" value="GGDEF"/>
    <property type="match status" value="1"/>
</dbReference>
<evidence type="ECO:0000256" key="4">
    <source>
        <dbReference type="PROSITE-ProRule" id="PRU00339"/>
    </source>
</evidence>
<dbReference type="KEGG" id="saga:M5M_05880"/>
<dbReference type="FunFam" id="3.30.70.270:FF:000001">
    <property type="entry name" value="Diguanylate cyclase domain protein"/>
    <property type="match status" value="1"/>
</dbReference>
<keyword evidence="5" id="KW-0175">Coiled coil</keyword>
<dbReference type="EMBL" id="CP003746">
    <property type="protein sequence ID" value="AFU98373.1"/>
    <property type="molecule type" value="Genomic_DNA"/>
</dbReference>
<dbReference type="PANTHER" id="PTHR45138:SF9">
    <property type="entry name" value="DIGUANYLATE CYCLASE DGCM-RELATED"/>
    <property type="match status" value="1"/>
</dbReference>
<dbReference type="InterPro" id="IPR043128">
    <property type="entry name" value="Rev_trsase/Diguanyl_cyclase"/>
</dbReference>
<dbReference type="AlphaFoldDB" id="K4KK18"/>
<gene>
    <name evidence="9" type="ordered locus">M5M_05880</name>
</gene>
<comment type="cofactor">
    <cofactor evidence="1">
        <name>Mg(2+)</name>
        <dbReference type="ChEBI" id="CHEBI:18420"/>
    </cofactor>
</comment>
<dbReference type="Pfam" id="PF00990">
    <property type="entry name" value="GGDEF"/>
    <property type="match status" value="1"/>
</dbReference>
<evidence type="ECO:0000256" key="2">
    <source>
        <dbReference type="ARBA" id="ARBA00012528"/>
    </source>
</evidence>
<dbReference type="GO" id="GO:0043709">
    <property type="term" value="P:cell adhesion involved in single-species biofilm formation"/>
    <property type="evidence" value="ECO:0007669"/>
    <property type="project" value="TreeGrafter"/>
</dbReference>
<dbReference type="HOGENOM" id="CLU_366343_0_0_6"/>
<dbReference type="SUPFAM" id="SSF48452">
    <property type="entry name" value="TPR-like"/>
    <property type="match status" value="2"/>
</dbReference>
<dbReference type="STRING" id="1117647.M5M_05880"/>
<evidence type="ECO:0000256" key="1">
    <source>
        <dbReference type="ARBA" id="ARBA00001946"/>
    </source>
</evidence>
<feature type="signal peptide" evidence="7">
    <location>
        <begin position="1"/>
        <end position="33"/>
    </location>
</feature>
<dbReference type="SMART" id="SM00267">
    <property type="entry name" value="GGDEF"/>
    <property type="match status" value="1"/>
</dbReference>
<keyword evidence="10" id="KW-1185">Reference proteome</keyword>
<feature type="transmembrane region" description="Helical" evidence="6">
    <location>
        <begin position="474"/>
        <end position="493"/>
    </location>
</feature>
<dbReference type="RefSeq" id="WP_015046546.1">
    <property type="nucleotide sequence ID" value="NC_018868.3"/>
</dbReference>
<keyword evidence="6" id="KW-0472">Membrane</keyword>
<evidence type="ECO:0000256" key="5">
    <source>
        <dbReference type="SAM" id="Coils"/>
    </source>
</evidence>
<dbReference type="InterPro" id="IPR029787">
    <property type="entry name" value="Nucleotide_cyclase"/>
</dbReference>
<dbReference type="PANTHER" id="PTHR45138">
    <property type="entry name" value="REGULATORY COMPONENTS OF SENSORY TRANSDUCTION SYSTEM"/>
    <property type="match status" value="1"/>
</dbReference>
<name>K4KK18_SIMAS</name>
<dbReference type="Pfam" id="PF13432">
    <property type="entry name" value="TPR_16"/>
    <property type="match status" value="1"/>
</dbReference>
<organism evidence="9 10">
    <name type="scientific">Simiduia agarivorans (strain DSM 21679 / JCM 13881 / BCRC 17597 / SA1)</name>
    <dbReference type="NCBI Taxonomy" id="1117647"/>
    <lineage>
        <taxon>Bacteria</taxon>
        <taxon>Pseudomonadati</taxon>
        <taxon>Pseudomonadota</taxon>
        <taxon>Gammaproteobacteria</taxon>
        <taxon>Cellvibrionales</taxon>
        <taxon>Cellvibrionaceae</taxon>
        <taxon>Simiduia</taxon>
    </lineage>
</organism>
<evidence type="ECO:0000313" key="9">
    <source>
        <dbReference type="EMBL" id="AFU98373.1"/>
    </source>
</evidence>
<dbReference type="InterPro" id="IPR000160">
    <property type="entry name" value="GGDEF_dom"/>
</dbReference>
<protein>
    <recommendedName>
        <fullName evidence="2">diguanylate cyclase</fullName>
        <ecNumber evidence="2">2.7.7.65</ecNumber>
    </recommendedName>
</protein>
<feature type="domain" description="GGDEF" evidence="8">
    <location>
        <begin position="574"/>
        <end position="713"/>
    </location>
</feature>
<evidence type="ECO:0000313" key="10">
    <source>
        <dbReference type="Proteomes" id="UP000000466"/>
    </source>
</evidence>
<dbReference type="CDD" id="cd01949">
    <property type="entry name" value="GGDEF"/>
    <property type="match status" value="1"/>
</dbReference>
<evidence type="ECO:0000256" key="3">
    <source>
        <dbReference type="ARBA" id="ARBA00034247"/>
    </source>
</evidence>
<keyword evidence="4" id="KW-0802">TPR repeat</keyword>
<evidence type="ECO:0000259" key="8">
    <source>
        <dbReference type="PROSITE" id="PS50887"/>
    </source>
</evidence>
<dbReference type="PROSITE" id="PS50887">
    <property type="entry name" value="GGDEF"/>
    <property type="match status" value="1"/>
</dbReference>